<dbReference type="PANTHER" id="PTHR11461:SF211">
    <property type="entry name" value="GH10112P-RELATED"/>
    <property type="match status" value="1"/>
</dbReference>
<dbReference type="Gene3D" id="2.30.39.10">
    <property type="entry name" value="Alpha-1-antitrypsin, domain 1"/>
    <property type="match status" value="4"/>
</dbReference>
<dbReference type="InterPro" id="IPR023795">
    <property type="entry name" value="Serpin_CS"/>
</dbReference>
<dbReference type="GO" id="GO:0005615">
    <property type="term" value="C:extracellular space"/>
    <property type="evidence" value="ECO:0007669"/>
    <property type="project" value="InterPro"/>
</dbReference>
<dbReference type="InterPro" id="IPR000215">
    <property type="entry name" value="Serpin_fam"/>
</dbReference>
<proteinExistence type="inferred from homology"/>
<dbReference type="AlphaFoldDB" id="A0A183UXF9"/>
<name>A0A183UXF9_TOXCA</name>
<dbReference type="InterPro" id="IPR036186">
    <property type="entry name" value="Serpin_sf"/>
</dbReference>
<feature type="domain" description="Serpin" evidence="3">
    <location>
        <begin position="14"/>
        <end position="372"/>
    </location>
</feature>
<dbReference type="Pfam" id="PF00079">
    <property type="entry name" value="Serpin"/>
    <property type="match status" value="2"/>
</dbReference>
<accession>A0A183UXF9</accession>
<dbReference type="InterPro" id="IPR042178">
    <property type="entry name" value="Serpin_sf_1"/>
</dbReference>
<dbReference type="SMART" id="SM00093">
    <property type="entry name" value="SERPIN"/>
    <property type="match status" value="1"/>
</dbReference>
<dbReference type="Proteomes" id="UP000050794">
    <property type="component" value="Unassembled WGS sequence"/>
</dbReference>
<protein>
    <submittedName>
        <fullName evidence="6">SERPIN domain-containing protein</fullName>
    </submittedName>
</protein>
<dbReference type="PANTHER" id="PTHR11461">
    <property type="entry name" value="SERINE PROTEASE INHIBITOR, SERPIN"/>
    <property type="match status" value="1"/>
</dbReference>
<dbReference type="InterPro" id="IPR023796">
    <property type="entry name" value="Serpin_dom"/>
</dbReference>
<evidence type="ECO:0000256" key="1">
    <source>
        <dbReference type="ARBA" id="ARBA00009500"/>
    </source>
</evidence>
<gene>
    <name evidence="4" type="ORF">TCNE_LOCUS13179</name>
</gene>
<comment type="similarity">
    <text evidence="1 2">Belongs to the serpin family.</text>
</comment>
<dbReference type="WBParaSite" id="TCNE_0001317901-mRNA-1">
    <property type="protein sequence ID" value="TCNE_0001317901-mRNA-1"/>
    <property type="gene ID" value="TCNE_0001317901"/>
</dbReference>
<evidence type="ECO:0000313" key="5">
    <source>
        <dbReference type="Proteomes" id="UP000050794"/>
    </source>
</evidence>
<evidence type="ECO:0000256" key="2">
    <source>
        <dbReference type="RuleBase" id="RU000411"/>
    </source>
</evidence>
<dbReference type="GO" id="GO:0004867">
    <property type="term" value="F:serine-type endopeptidase inhibitor activity"/>
    <property type="evidence" value="ECO:0007669"/>
    <property type="project" value="InterPro"/>
</dbReference>
<evidence type="ECO:0000259" key="3">
    <source>
        <dbReference type="SMART" id="SM00093"/>
    </source>
</evidence>
<evidence type="ECO:0000313" key="6">
    <source>
        <dbReference type="WBParaSite" id="TCNE_0001317901-mRNA-1"/>
    </source>
</evidence>
<sequence>MASAILEAQANFALDLLRHGVGEHESAIMSPFSVAIALAMTYAGADGKTKKELNEALAKGLPDSEIHDHFAELVEELSKPGNGYTLNTANRLYVDQGFSLKETFMAVIKSKYAGQLQAEDFRQATAVANKINTWVEDQTNSKIKDLVKPDVITEDSRLILVNAVYFKGDWAKKFDEANTQKKPFYTSADEHREVDMMRMKDKFDYTEDEDWQILGLPYKNAEVNMYVFLPKEKFALAKRLKALDGQRIMEMICDCGKVEVEVELPKFKLEKKLELVETLKKLGIEEAFSQSNANFSGISDTALCISDVIHKAFIEVNEEGTEAIAVSAVQLKWRCAWMQPHIPLRFIVVGHPFFFVIVKEQSLLFVGQVTEEGTKAAAWTAIVMPCNSVVPHFMPLKFIANHPFIFSIVNEEGSEAAAASAAIMMLRAAPVMPSGPISFIADHPFLFAIVNEEGSEAAAATNVGIAVMCLPPPPEQFNADHPFMFAFTKNKTILFIGQYF</sequence>
<reference evidence="4 5" key="2">
    <citation type="submission" date="2018-11" db="EMBL/GenBank/DDBJ databases">
        <authorList>
            <consortium name="Pathogen Informatics"/>
        </authorList>
    </citation>
    <scope>NUCLEOTIDE SEQUENCE [LARGE SCALE GENOMIC DNA]</scope>
</reference>
<organism evidence="5 6">
    <name type="scientific">Toxocara canis</name>
    <name type="common">Canine roundworm</name>
    <dbReference type="NCBI Taxonomy" id="6265"/>
    <lineage>
        <taxon>Eukaryota</taxon>
        <taxon>Metazoa</taxon>
        <taxon>Ecdysozoa</taxon>
        <taxon>Nematoda</taxon>
        <taxon>Chromadorea</taxon>
        <taxon>Rhabditida</taxon>
        <taxon>Spirurina</taxon>
        <taxon>Ascaridomorpha</taxon>
        <taxon>Ascaridoidea</taxon>
        <taxon>Toxocaridae</taxon>
        <taxon>Toxocara</taxon>
    </lineage>
</organism>
<reference evidence="6" key="1">
    <citation type="submission" date="2016-06" db="UniProtKB">
        <authorList>
            <consortium name="WormBaseParasite"/>
        </authorList>
    </citation>
    <scope>IDENTIFICATION</scope>
</reference>
<dbReference type="PROSITE" id="PS00284">
    <property type="entry name" value="SERPIN"/>
    <property type="match status" value="1"/>
</dbReference>
<dbReference type="EMBL" id="UYWY01021597">
    <property type="protein sequence ID" value="VDM44500.1"/>
    <property type="molecule type" value="Genomic_DNA"/>
</dbReference>
<keyword evidence="5" id="KW-1185">Reference proteome</keyword>
<dbReference type="SUPFAM" id="SSF56574">
    <property type="entry name" value="Serpins"/>
    <property type="match status" value="4"/>
</dbReference>
<dbReference type="Gene3D" id="3.30.497.10">
    <property type="entry name" value="Antithrombin, subunit I, domain 2"/>
    <property type="match status" value="1"/>
</dbReference>
<dbReference type="InterPro" id="IPR042185">
    <property type="entry name" value="Serpin_sf_2"/>
</dbReference>
<evidence type="ECO:0000313" key="4">
    <source>
        <dbReference type="EMBL" id="VDM44500.1"/>
    </source>
</evidence>